<dbReference type="RefSeq" id="WP_111931398.1">
    <property type="nucleotide sequence ID" value="NZ_CADFFP010000006.1"/>
</dbReference>
<gene>
    <name evidence="1" type="ORF">BX591_105252</name>
</gene>
<dbReference type="Gene3D" id="3.40.50.450">
    <property type="match status" value="1"/>
</dbReference>
<evidence type="ECO:0000313" key="1">
    <source>
        <dbReference type="EMBL" id="RAS35533.1"/>
    </source>
</evidence>
<organism evidence="1 2">
    <name type="scientific">Paraburkholderia bryophila</name>
    <dbReference type="NCBI Taxonomy" id="420952"/>
    <lineage>
        <taxon>Bacteria</taxon>
        <taxon>Pseudomonadati</taxon>
        <taxon>Pseudomonadota</taxon>
        <taxon>Betaproteobacteria</taxon>
        <taxon>Burkholderiales</taxon>
        <taxon>Burkholderiaceae</taxon>
        <taxon>Paraburkholderia</taxon>
    </lineage>
</organism>
<keyword evidence="1" id="KW-0808">Transferase</keyword>
<proteinExistence type="predicted"/>
<dbReference type="OrthoDB" id="397706at2"/>
<sequence>MLRVYCAGPLFNAAERAEMDSIAHTLEVAGFATFLPHRDGLEFARLRPELEKLGASAEEAAQILDRAIFSLDTYQLLERCDVVVANLNGRVADEGTVVEASLAWHAGKPLVLFKADARSMLSGSDNPMLSGLGDFQVVDQIAALPLAIRESVERDCARRAEKTLAVGAGIASLREGGDDMSALAKTLFSSLRNA</sequence>
<dbReference type="EMBL" id="QLTK01000005">
    <property type="protein sequence ID" value="RAS35533.1"/>
    <property type="molecule type" value="Genomic_DNA"/>
</dbReference>
<comment type="caution">
    <text evidence="1">The sequence shown here is derived from an EMBL/GenBank/DDBJ whole genome shotgun (WGS) entry which is preliminary data.</text>
</comment>
<evidence type="ECO:0000313" key="2">
    <source>
        <dbReference type="Proteomes" id="UP000248918"/>
    </source>
</evidence>
<dbReference type="GO" id="GO:0016740">
    <property type="term" value="F:transferase activity"/>
    <property type="evidence" value="ECO:0007669"/>
    <property type="project" value="UniProtKB-KW"/>
</dbReference>
<accession>A0A329CL15</accession>
<name>A0A329CL15_9BURK</name>
<dbReference type="AlphaFoldDB" id="A0A329CL15"/>
<dbReference type="Proteomes" id="UP000248918">
    <property type="component" value="Unassembled WGS sequence"/>
</dbReference>
<dbReference type="InterPro" id="IPR007710">
    <property type="entry name" value="Nucleoside_deoxyribTrfase"/>
</dbReference>
<protein>
    <submittedName>
        <fullName evidence="1">Nucleoside 2-deoxyribosyltransferase-like protein</fullName>
    </submittedName>
</protein>
<dbReference type="Pfam" id="PF05014">
    <property type="entry name" value="Nuc_deoxyrib_tr"/>
    <property type="match status" value="1"/>
</dbReference>
<dbReference type="SUPFAM" id="SSF52309">
    <property type="entry name" value="N-(deoxy)ribosyltransferase-like"/>
    <property type="match status" value="1"/>
</dbReference>
<reference evidence="1 2" key="1">
    <citation type="submission" date="2018-06" db="EMBL/GenBank/DDBJ databases">
        <title>Genomic Encyclopedia of Type Strains, Phase III (KMG-III): the genomes of soil and plant-associated and newly described type strains.</title>
        <authorList>
            <person name="Whitman W."/>
        </authorList>
    </citation>
    <scope>NUCLEOTIDE SEQUENCE [LARGE SCALE GENOMIC DNA]</scope>
    <source>
        <strain evidence="1 2">LMG 23644</strain>
    </source>
</reference>